<dbReference type="GO" id="GO:0000407">
    <property type="term" value="C:phagophore assembly site"/>
    <property type="evidence" value="ECO:0007669"/>
    <property type="project" value="TreeGrafter"/>
</dbReference>
<dbReference type="GO" id="GO:0005829">
    <property type="term" value="C:cytosol"/>
    <property type="evidence" value="ECO:0007669"/>
    <property type="project" value="TreeGrafter"/>
</dbReference>
<proteinExistence type="predicted"/>
<dbReference type="GO" id="GO:0005524">
    <property type="term" value="F:ATP binding"/>
    <property type="evidence" value="ECO:0007669"/>
    <property type="project" value="UniProtKB-KW"/>
</dbReference>
<keyword evidence="1" id="KW-0808">Transferase</keyword>
<keyword evidence="2" id="KW-0547">Nucleotide-binding</keyword>
<evidence type="ECO:0000256" key="3">
    <source>
        <dbReference type="ARBA" id="ARBA00022777"/>
    </source>
</evidence>
<protein>
    <recommendedName>
        <fullName evidence="5">Protein kinase domain-containing protein</fullName>
    </recommendedName>
</protein>
<dbReference type="GO" id="GO:0016020">
    <property type="term" value="C:membrane"/>
    <property type="evidence" value="ECO:0007669"/>
    <property type="project" value="TreeGrafter"/>
</dbReference>
<dbReference type="PROSITE" id="PS50011">
    <property type="entry name" value="PROTEIN_KINASE_DOM"/>
    <property type="match status" value="1"/>
</dbReference>
<reference evidence="6 7" key="1">
    <citation type="submission" date="2019-03" db="EMBL/GenBank/DDBJ databases">
        <title>Single cell metagenomics reveals metabolic interactions within the superorganism composed of flagellate Streblomastix strix and complex community of Bacteroidetes bacteria on its surface.</title>
        <authorList>
            <person name="Treitli S.C."/>
            <person name="Kolisko M."/>
            <person name="Husnik F."/>
            <person name="Keeling P."/>
            <person name="Hampl V."/>
        </authorList>
    </citation>
    <scope>NUCLEOTIDE SEQUENCE [LARGE SCALE GENOMIC DNA]</scope>
    <source>
        <strain evidence="6">ST1C</strain>
    </source>
</reference>
<dbReference type="InterPro" id="IPR045269">
    <property type="entry name" value="Atg1-like"/>
</dbReference>
<dbReference type="PANTHER" id="PTHR24348:SF22">
    <property type="entry name" value="NON-SPECIFIC SERINE_THREONINE PROTEIN KINASE"/>
    <property type="match status" value="1"/>
</dbReference>
<comment type="caution">
    <text evidence="6">The sequence shown here is derived from an EMBL/GenBank/DDBJ whole genome shotgun (WGS) entry which is preliminary data.</text>
</comment>
<dbReference type="GO" id="GO:0000045">
    <property type="term" value="P:autophagosome assembly"/>
    <property type="evidence" value="ECO:0007669"/>
    <property type="project" value="TreeGrafter"/>
</dbReference>
<keyword evidence="4" id="KW-0067">ATP-binding</keyword>
<dbReference type="GO" id="GO:0004674">
    <property type="term" value="F:protein serine/threonine kinase activity"/>
    <property type="evidence" value="ECO:0007669"/>
    <property type="project" value="InterPro"/>
</dbReference>
<dbReference type="InterPro" id="IPR011989">
    <property type="entry name" value="ARM-like"/>
</dbReference>
<dbReference type="EMBL" id="SNRW01003839">
    <property type="protein sequence ID" value="KAA6388814.1"/>
    <property type="molecule type" value="Genomic_DNA"/>
</dbReference>
<evidence type="ECO:0000313" key="6">
    <source>
        <dbReference type="EMBL" id="KAA6388814.1"/>
    </source>
</evidence>
<evidence type="ECO:0000256" key="1">
    <source>
        <dbReference type="ARBA" id="ARBA00022679"/>
    </source>
</evidence>
<sequence>MYPEQDQFHFIEQVSKAKREFFSSQRFNEEVLRQYGFIPIRPLGHGSFGRENSIISTKIIPSEKFDLFEWNSADILWKVNKTCPFILDYIRHYYQGSHFIILTAFANMKTLNIIAKQPRIALPSNIFRALFKQILVGMQVFHAAGLAHRDIKCDNILLHSPPGSGRVYAKISDFGFSNKENSKSTNQYFRGTVPYMAPEILMKPPVGTTQKVDIFALGITVLRLLTHKYPFNLTKTNEYRQKYKEIKMIERPAEVTDNLLWNLLTQMLEFDPINRITASDALDHPYFTSNASKADVSPQQQYLSDKARAKGLNKEQNITEFDMDPTFIVPEPDIQLFLQQEMLHIQKFKDSYLCKDGELPFASSSQLIQESIISLPTTTKTSSQINSTVPESPYSDSKQELTDEFESIYEVYGQNICNKQQQEYQYNYNQSIDFSAQIYQSTTGYIEQESRQLASISFIATPEQLLVEKQLSELNFPIELINVQLDKFDGLTLQEKEVMCANLISHLNKDRHTQIKAQQLGIIDKIMMIINQHTVEQIYRIYFEVPLVIINIGIESELVREQMLQIMNKMKQCLNRPSNDDQFFVSIGNIFRYILAYGHKVDNGQQNPIRGEFERDGTVKQLVRIFRDNRHQDERIRQFAAVGIGGLYKGVQCPDDFGPEIIRFLIQQSNPENPYPCSRSILALAWMAECQDNHKYILEDGFLEKQNMELDEKRKNFLFYRLQLLNNIFIHGSDETKQQMIQQKLIDCLQQHLETTNVDVLSQALKLNELLNDKKTQIQ</sequence>
<dbReference type="PROSITE" id="PS00108">
    <property type="entry name" value="PROTEIN_KINASE_ST"/>
    <property type="match status" value="1"/>
</dbReference>
<gene>
    <name evidence="6" type="ORF">EZS28_015658</name>
</gene>
<evidence type="ECO:0000256" key="4">
    <source>
        <dbReference type="ARBA" id="ARBA00022840"/>
    </source>
</evidence>
<keyword evidence="3" id="KW-0418">Kinase</keyword>
<dbReference type="Pfam" id="PF00069">
    <property type="entry name" value="Pkinase"/>
    <property type="match status" value="1"/>
</dbReference>
<name>A0A5J4W1I2_9EUKA</name>
<evidence type="ECO:0000313" key="7">
    <source>
        <dbReference type="Proteomes" id="UP000324800"/>
    </source>
</evidence>
<feature type="domain" description="Protein kinase" evidence="5">
    <location>
        <begin position="37"/>
        <end position="287"/>
    </location>
</feature>
<dbReference type="Proteomes" id="UP000324800">
    <property type="component" value="Unassembled WGS sequence"/>
</dbReference>
<evidence type="ECO:0000256" key="2">
    <source>
        <dbReference type="ARBA" id="ARBA00022741"/>
    </source>
</evidence>
<dbReference type="InterPro" id="IPR011009">
    <property type="entry name" value="Kinase-like_dom_sf"/>
</dbReference>
<organism evidence="6 7">
    <name type="scientific">Streblomastix strix</name>
    <dbReference type="NCBI Taxonomy" id="222440"/>
    <lineage>
        <taxon>Eukaryota</taxon>
        <taxon>Metamonada</taxon>
        <taxon>Preaxostyla</taxon>
        <taxon>Oxymonadida</taxon>
        <taxon>Streblomastigidae</taxon>
        <taxon>Streblomastix</taxon>
    </lineage>
</organism>
<accession>A0A5J4W1I2</accession>
<dbReference type="SMART" id="SM00220">
    <property type="entry name" value="S_TKc"/>
    <property type="match status" value="1"/>
</dbReference>
<dbReference type="InterPro" id="IPR016024">
    <property type="entry name" value="ARM-type_fold"/>
</dbReference>
<dbReference type="GO" id="GO:0005776">
    <property type="term" value="C:autophagosome"/>
    <property type="evidence" value="ECO:0007669"/>
    <property type="project" value="TreeGrafter"/>
</dbReference>
<dbReference type="Gene3D" id="1.25.10.10">
    <property type="entry name" value="Leucine-rich Repeat Variant"/>
    <property type="match status" value="1"/>
</dbReference>
<dbReference type="PANTHER" id="PTHR24348">
    <property type="entry name" value="SERINE/THREONINE-PROTEIN KINASE UNC-51-RELATED"/>
    <property type="match status" value="1"/>
</dbReference>
<dbReference type="SUPFAM" id="SSF48371">
    <property type="entry name" value="ARM repeat"/>
    <property type="match status" value="1"/>
</dbReference>
<dbReference type="GO" id="GO:0010506">
    <property type="term" value="P:regulation of autophagy"/>
    <property type="evidence" value="ECO:0007669"/>
    <property type="project" value="InterPro"/>
</dbReference>
<dbReference type="AlphaFoldDB" id="A0A5J4W1I2"/>
<evidence type="ECO:0000259" key="5">
    <source>
        <dbReference type="PROSITE" id="PS50011"/>
    </source>
</evidence>
<dbReference type="SUPFAM" id="SSF56112">
    <property type="entry name" value="Protein kinase-like (PK-like)"/>
    <property type="match status" value="1"/>
</dbReference>
<dbReference type="InterPro" id="IPR000719">
    <property type="entry name" value="Prot_kinase_dom"/>
</dbReference>
<dbReference type="Gene3D" id="1.10.510.10">
    <property type="entry name" value="Transferase(Phosphotransferase) domain 1"/>
    <property type="match status" value="1"/>
</dbReference>
<dbReference type="InterPro" id="IPR008271">
    <property type="entry name" value="Ser/Thr_kinase_AS"/>
</dbReference>